<dbReference type="Proteomes" id="UP000013523">
    <property type="component" value="Chromosome"/>
</dbReference>
<gene>
    <name evidence="1" type="ORF">Clopa_2550</name>
</gene>
<evidence type="ECO:0000313" key="1">
    <source>
        <dbReference type="EMBL" id="AGK97410.1"/>
    </source>
</evidence>
<accession>R4KCR4</accession>
<dbReference type="RefSeq" id="WP_015615710.1">
    <property type="nucleotide sequence ID" value="NC_021182.1"/>
</dbReference>
<dbReference type="InterPro" id="IPR024411">
    <property type="entry name" value="Tail_terminator_phage"/>
</dbReference>
<dbReference type="Pfam" id="PF12691">
    <property type="entry name" value="Phage_tail_terminator_6"/>
    <property type="match status" value="1"/>
</dbReference>
<dbReference type="AlphaFoldDB" id="R4KCR4"/>
<keyword evidence="2" id="KW-1185">Reference proteome</keyword>
<dbReference type="HOGENOM" id="CLU_2057123_0_0_9"/>
<sequence>MIVEDIAKYLAQQGLGEFGTDIFGMAFPKDTDEGVCIYDGISGISDTYCIVDNPAIQIISRSSNSITANDKAIQAYKLLHGTIRSKQIGNTFIYQCFATGYPESIGRDANGLWMWSMNMNLQIKY</sequence>
<dbReference type="KEGG" id="cpas:Clopa_2550"/>
<organism evidence="1 2">
    <name type="scientific">Clostridium pasteurianum BC1</name>
    <dbReference type="NCBI Taxonomy" id="86416"/>
    <lineage>
        <taxon>Bacteria</taxon>
        <taxon>Bacillati</taxon>
        <taxon>Bacillota</taxon>
        <taxon>Clostridia</taxon>
        <taxon>Eubacteriales</taxon>
        <taxon>Clostridiaceae</taxon>
        <taxon>Clostridium</taxon>
    </lineage>
</organism>
<proteinExistence type="predicted"/>
<dbReference type="PATRIC" id="fig|86416.3.peg.2534"/>
<protein>
    <submittedName>
        <fullName evidence="1">Uncharacterized protein</fullName>
    </submittedName>
</protein>
<name>R4KCR4_CLOPA</name>
<evidence type="ECO:0000313" key="2">
    <source>
        <dbReference type="Proteomes" id="UP000013523"/>
    </source>
</evidence>
<reference evidence="1 2" key="1">
    <citation type="submission" date="2012-01" db="EMBL/GenBank/DDBJ databases">
        <title>Complete sequence of chromosome of Clostridium pasteurianum BC1.</title>
        <authorList>
            <consortium name="US DOE Joint Genome Institute"/>
            <person name="Lucas S."/>
            <person name="Han J."/>
            <person name="Lapidus A."/>
            <person name="Cheng J.-F."/>
            <person name="Goodwin L."/>
            <person name="Pitluck S."/>
            <person name="Peters L."/>
            <person name="Mikhailova N."/>
            <person name="Teshima H."/>
            <person name="Detter J.C."/>
            <person name="Han C."/>
            <person name="Tapia R."/>
            <person name="Land M."/>
            <person name="Hauser L."/>
            <person name="Kyrpides N."/>
            <person name="Ivanova N."/>
            <person name="Pagani I."/>
            <person name="Dunn J."/>
            <person name="Taghavi S."/>
            <person name="Francis A."/>
            <person name="van der Lelie D."/>
            <person name="Woyke T."/>
        </authorList>
    </citation>
    <scope>NUCLEOTIDE SEQUENCE [LARGE SCALE GENOMIC DNA]</scope>
    <source>
        <strain evidence="1 2">BC1</strain>
    </source>
</reference>
<dbReference type="EMBL" id="CP003261">
    <property type="protein sequence ID" value="AGK97410.1"/>
    <property type="molecule type" value="Genomic_DNA"/>
</dbReference>
<dbReference type="STRING" id="86416.Clopa_2550"/>